<dbReference type="PANTHER" id="PTHR11439:SF483">
    <property type="entry name" value="PEPTIDE SYNTHASE GLIP-LIKE, PUTATIVE (AFU_ORTHOLOGUE AFUA_3G12920)-RELATED"/>
    <property type="match status" value="1"/>
</dbReference>
<dbReference type="EMBL" id="QXFT01000787">
    <property type="protein sequence ID" value="KAE9335793.1"/>
    <property type="molecule type" value="Genomic_DNA"/>
</dbReference>
<comment type="caution">
    <text evidence="3">The sequence shown here is derived from an EMBL/GenBank/DDBJ whole genome shotgun (WGS) entry which is preliminary data.</text>
</comment>
<evidence type="ECO:0000313" key="4">
    <source>
        <dbReference type="Proteomes" id="UP000429607"/>
    </source>
</evidence>
<sequence length="172" mass="18881">MRYLGSTRNKKLRLAPTGDDILVTSDADWANDKTDRKSILGRVVFLFGCPVTWCSKKQIIVAKSSTAAEYMSADYAVEDGELVRLMVEQVLKRDVPMTLAMDSQPAIARLKREGLSETQKTVDVRYKTVKGMLKDGKIAVVHLPTSEMPADLLTKALAATQHAHKCGLCGLG</sequence>
<proteinExistence type="predicted"/>
<evidence type="ECO:0000313" key="6">
    <source>
        <dbReference type="Proteomes" id="UP000435112"/>
    </source>
</evidence>
<evidence type="ECO:0000313" key="2">
    <source>
        <dbReference type="EMBL" id="KAE9026241.1"/>
    </source>
</evidence>
<dbReference type="AlphaFoldDB" id="A0A6A4F8G4"/>
<accession>A0A6A4F8G4</accession>
<dbReference type="CDD" id="cd09272">
    <property type="entry name" value="RNase_HI_RT_Ty1"/>
    <property type="match status" value="1"/>
</dbReference>
<protein>
    <recommendedName>
        <fullName evidence="7">Reverse transcriptase Ty1/copia-type domain-containing protein</fullName>
    </recommendedName>
</protein>
<dbReference type="Proteomes" id="UP000434957">
    <property type="component" value="Unassembled WGS sequence"/>
</dbReference>
<dbReference type="EMBL" id="QXFV01000787">
    <property type="protein sequence ID" value="KAE9026241.1"/>
    <property type="molecule type" value="Genomic_DNA"/>
</dbReference>
<evidence type="ECO:0000313" key="1">
    <source>
        <dbReference type="EMBL" id="KAE9003227.1"/>
    </source>
</evidence>
<dbReference type="Proteomes" id="UP000435112">
    <property type="component" value="Unassembled WGS sequence"/>
</dbReference>
<evidence type="ECO:0000313" key="5">
    <source>
        <dbReference type="Proteomes" id="UP000434957"/>
    </source>
</evidence>
<dbReference type="PANTHER" id="PTHR11439">
    <property type="entry name" value="GAG-POL-RELATED RETROTRANSPOSON"/>
    <property type="match status" value="1"/>
</dbReference>
<reference evidence="3 5" key="1">
    <citation type="submission" date="2018-08" db="EMBL/GenBank/DDBJ databases">
        <title>Genomic investigation of the strawberry pathogen Phytophthora fragariae indicates pathogenicity is determined by transcriptional variation in three key races.</title>
        <authorList>
            <person name="Adams T.M."/>
            <person name="Armitage A.D."/>
            <person name="Sobczyk M.K."/>
            <person name="Bates H.J."/>
            <person name="Dunwell J.M."/>
            <person name="Nellist C.F."/>
            <person name="Harrison R.J."/>
        </authorList>
    </citation>
    <scope>NUCLEOTIDE SEQUENCE [LARGE SCALE GENOMIC DNA]</scope>
    <source>
        <strain evidence="2 4">SCRP249</strain>
        <strain evidence="1 6">SCRP324</strain>
        <strain evidence="3 5">SCRP333</strain>
    </source>
</reference>
<evidence type="ECO:0008006" key="7">
    <source>
        <dbReference type="Google" id="ProtNLM"/>
    </source>
</evidence>
<name>A0A6A4F8G4_9STRA</name>
<keyword evidence="5" id="KW-1185">Reference proteome</keyword>
<dbReference type="OrthoDB" id="114548at2759"/>
<organism evidence="3 5">
    <name type="scientific">Phytophthora rubi</name>
    <dbReference type="NCBI Taxonomy" id="129364"/>
    <lineage>
        <taxon>Eukaryota</taxon>
        <taxon>Sar</taxon>
        <taxon>Stramenopiles</taxon>
        <taxon>Oomycota</taxon>
        <taxon>Peronosporomycetes</taxon>
        <taxon>Peronosporales</taxon>
        <taxon>Peronosporaceae</taxon>
        <taxon>Phytophthora</taxon>
    </lineage>
</organism>
<dbReference type="EMBL" id="QXFU01001399">
    <property type="protein sequence ID" value="KAE9003227.1"/>
    <property type="molecule type" value="Genomic_DNA"/>
</dbReference>
<dbReference type="Proteomes" id="UP000429607">
    <property type="component" value="Unassembled WGS sequence"/>
</dbReference>
<gene>
    <name evidence="2" type="ORF">PR001_g12238</name>
    <name evidence="1" type="ORF">PR002_g17405</name>
    <name evidence="3" type="ORF">PR003_g12833</name>
</gene>
<evidence type="ECO:0000313" key="3">
    <source>
        <dbReference type="EMBL" id="KAE9335793.1"/>
    </source>
</evidence>